<evidence type="ECO:0000313" key="2">
    <source>
        <dbReference type="EMBL" id="ALL65226.1"/>
    </source>
</evidence>
<protein>
    <submittedName>
        <fullName evidence="2">Uncharacterized protein</fullName>
    </submittedName>
</protein>
<accession>A0A0P0RAB8</accession>
<feature type="region of interest" description="Disordered" evidence="1">
    <location>
        <begin position="1"/>
        <end position="39"/>
    </location>
</feature>
<evidence type="ECO:0000256" key="1">
    <source>
        <dbReference type="SAM" id="MobiDB-lite"/>
    </source>
</evidence>
<sequence length="39" mass="4143">MIDTRAASTDTAAEKKLSKGRTNGAKRGENSHNPAKVTE</sequence>
<dbReference type="AlphaFoldDB" id="A0A0P0RAB8"/>
<organism evidence="2 3">
    <name type="scientific">Paraburkholderia caribensis MBA4</name>
    <dbReference type="NCBI Taxonomy" id="1323664"/>
    <lineage>
        <taxon>Bacteria</taxon>
        <taxon>Pseudomonadati</taxon>
        <taxon>Pseudomonadota</taxon>
        <taxon>Betaproteobacteria</taxon>
        <taxon>Burkholderiales</taxon>
        <taxon>Burkholderiaceae</taxon>
        <taxon>Paraburkholderia</taxon>
    </lineage>
</organism>
<evidence type="ECO:0000313" key="3">
    <source>
        <dbReference type="Proteomes" id="UP000019146"/>
    </source>
</evidence>
<dbReference type="Proteomes" id="UP000019146">
    <property type="component" value="Chromosome 1"/>
</dbReference>
<dbReference type="KEGG" id="bcai:K788_0004480"/>
<proteinExistence type="predicted"/>
<reference evidence="2 3" key="1">
    <citation type="journal article" date="2014" name="Genome Announc.">
        <title>Draft Genome Sequence of the Haloacid-Degrading Burkholderia caribensis Strain MBA4.</title>
        <authorList>
            <person name="Pan Y."/>
            <person name="Kong K.F."/>
            <person name="Tsang J.S."/>
        </authorList>
    </citation>
    <scope>NUCLEOTIDE SEQUENCE [LARGE SCALE GENOMIC DNA]</scope>
    <source>
        <strain evidence="2 3">MBA4</strain>
    </source>
</reference>
<name>A0A0P0RAB8_9BURK</name>
<gene>
    <name evidence="2" type="ORF">K788_0004480</name>
</gene>
<feature type="compositionally biased region" description="Polar residues" evidence="1">
    <location>
        <begin position="1"/>
        <end position="11"/>
    </location>
</feature>
<dbReference type="EMBL" id="CP012746">
    <property type="protein sequence ID" value="ALL65226.1"/>
    <property type="molecule type" value="Genomic_DNA"/>
</dbReference>